<comment type="caution">
    <text evidence="7">The sequence shown here is derived from an EMBL/GenBank/DDBJ whole genome shotgun (WGS) entry which is preliminary data.</text>
</comment>
<dbReference type="RefSeq" id="WP_378413502.1">
    <property type="nucleotide sequence ID" value="NZ_JBHSFO010000001.1"/>
</dbReference>
<dbReference type="InterPro" id="IPR003495">
    <property type="entry name" value="CobW/HypB/UreG_nucleotide-bd"/>
</dbReference>
<dbReference type="Pfam" id="PF07683">
    <property type="entry name" value="CobW_C"/>
    <property type="match status" value="1"/>
</dbReference>
<organism evidence="7 8">
    <name type="scientific">Rhodococcus kronopolitis</name>
    <dbReference type="NCBI Taxonomy" id="1460226"/>
    <lineage>
        <taxon>Bacteria</taxon>
        <taxon>Bacillati</taxon>
        <taxon>Actinomycetota</taxon>
        <taxon>Actinomycetes</taxon>
        <taxon>Mycobacteriales</taxon>
        <taxon>Nocardiaceae</taxon>
        <taxon>Rhodococcus</taxon>
    </lineage>
</organism>
<reference evidence="8" key="1">
    <citation type="journal article" date="2019" name="Int. J. Syst. Evol. Microbiol.">
        <title>The Global Catalogue of Microorganisms (GCM) 10K type strain sequencing project: providing services to taxonomists for standard genome sequencing and annotation.</title>
        <authorList>
            <consortium name="The Broad Institute Genomics Platform"/>
            <consortium name="The Broad Institute Genome Sequencing Center for Infectious Disease"/>
            <person name="Wu L."/>
            <person name="Ma J."/>
        </authorList>
    </citation>
    <scope>NUCLEOTIDE SEQUENCE [LARGE SCALE GENOMIC DNA]</scope>
    <source>
        <strain evidence="8">CCUG 54520</strain>
    </source>
</reference>
<evidence type="ECO:0000256" key="5">
    <source>
        <dbReference type="ARBA" id="ARBA00049117"/>
    </source>
</evidence>
<dbReference type="PANTHER" id="PTHR13748:SF62">
    <property type="entry name" value="COBW DOMAIN-CONTAINING PROTEIN"/>
    <property type="match status" value="1"/>
</dbReference>
<dbReference type="SMART" id="SM00833">
    <property type="entry name" value="CobW_C"/>
    <property type="match status" value="1"/>
</dbReference>
<evidence type="ECO:0000259" key="6">
    <source>
        <dbReference type="SMART" id="SM00833"/>
    </source>
</evidence>
<dbReference type="InterPro" id="IPR036627">
    <property type="entry name" value="CobW-likC_sf"/>
</dbReference>
<evidence type="ECO:0000313" key="7">
    <source>
        <dbReference type="EMBL" id="MFC4602393.1"/>
    </source>
</evidence>
<keyword evidence="2" id="KW-0378">Hydrolase</keyword>
<accession>A0ABV9FMW9</accession>
<dbReference type="SUPFAM" id="SSF90002">
    <property type="entry name" value="Hypothetical protein YjiA, C-terminal domain"/>
    <property type="match status" value="1"/>
</dbReference>
<comment type="catalytic activity">
    <reaction evidence="5">
        <text>GTP + H2O = GDP + phosphate + H(+)</text>
        <dbReference type="Rhea" id="RHEA:19669"/>
        <dbReference type="ChEBI" id="CHEBI:15377"/>
        <dbReference type="ChEBI" id="CHEBI:15378"/>
        <dbReference type="ChEBI" id="CHEBI:37565"/>
        <dbReference type="ChEBI" id="CHEBI:43474"/>
        <dbReference type="ChEBI" id="CHEBI:58189"/>
    </reaction>
    <physiologicalReaction direction="left-to-right" evidence="5">
        <dbReference type="Rhea" id="RHEA:19670"/>
    </physiologicalReaction>
</comment>
<dbReference type="Gene3D" id="3.40.50.300">
    <property type="entry name" value="P-loop containing nucleotide triphosphate hydrolases"/>
    <property type="match status" value="1"/>
</dbReference>
<feature type="domain" description="CobW C-terminal" evidence="6">
    <location>
        <begin position="240"/>
        <end position="331"/>
    </location>
</feature>
<dbReference type="SUPFAM" id="SSF52540">
    <property type="entry name" value="P-loop containing nucleoside triphosphate hydrolases"/>
    <property type="match status" value="1"/>
</dbReference>
<evidence type="ECO:0000256" key="1">
    <source>
        <dbReference type="ARBA" id="ARBA00022741"/>
    </source>
</evidence>
<evidence type="ECO:0000256" key="4">
    <source>
        <dbReference type="ARBA" id="ARBA00034320"/>
    </source>
</evidence>
<dbReference type="Pfam" id="PF02492">
    <property type="entry name" value="cobW"/>
    <property type="match status" value="1"/>
</dbReference>
<keyword evidence="3" id="KW-0143">Chaperone</keyword>
<dbReference type="Proteomes" id="UP001595914">
    <property type="component" value="Unassembled WGS sequence"/>
</dbReference>
<dbReference type="InterPro" id="IPR011629">
    <property type="entry name" value="CobW-like_C"/>
</dbReference>
<comment type="similarity">
    <text evidence="4">Belongs to the SIMIBI class G3E GTPase family. ZNG1 subfamily.</text>
</comment>
<dbReference type="PANTHER" id="PTHR13748">
    <property type="entry name" value="COBW-RELATED"/>
    <property type="match status" value="1"/>
</dbReference>
<name>A0ABV9FMW9_9NOCA</name>
<evidence type="ECO:0000256" key="2">
    <source>
        <dbReference type="ARBA" id="ARBA00022801"/>
    </source>
</evidence>
<evidence type="ECO:0000256" key="3">
    <source>
        <dbReference type="ARBA" id="ARBA00023186"/>
    </source>
</evidence>
<dbReference type="EMBL" id="JBHSFO010000001">
    <property type="protein sequence ID" value="MFC4602393.1"/>
    <property type="molecule type" value="Genomic_DNA"/>
</dbReference>
<dbReference type="CDD" id="cd03112">
    <property type="entry name" value="CobW-like"/>
    <property type="match status" value="1"/>
</dbReference>
<keyword evidence="8" id="KW-1185">Reference proteome</keyword>
<dbReference type="Gene3D" id="3.30.1220.10">
    <property type="entry name" value="CobW-like, C-terminal domain"/>
    <property type="match status" value="1"/>
</dbReference>
<sequence length="353" mass="38764">MAKRRLIPVILVAGFLGSGKTTLLNHLLRNNRGVRIGVVVNDFGSVNIDSMMVAGQVDSMVSLSNGCLCCAVDVSEMDEMLDRLAHPRSNIDVIVVEASGLAEPRNMVRMILGSENPHIGYGGLVVTVDAAEFEDSRARHPELDLHVRMADLVVLNKIDRVSDAERDRVVAVVAGLNDRAPVLCTEHGRIDPRLLFDEAVRADDGPRQLSLDELLTETTDGDCHDHDHDCADHAHLHDGYDSVSYVGERPMDPRALIAFLENRPPGLYRVKGFVHFAAAGHRQKYLLQAVGPHIRFERVGWARGEPRTTTLVLIGWGIDTDAVERRLEACTAVQGHESGAEAMTGVHRYVVSN</sequence>
<keyword evidence="1" id="KW-0547">Nucleotide-binding</keyword>
<dbReference type="InterPro" id="IPR027417">
    <property type="entry name" value="P-loop_NTPase"/>
</dbReference>
<proteinExistence type="inferred from homology"/>
<evidence type="ECO:0000313" key="8">
    <source>
        <dbReference type="Proteomes" id="UP001595914"/>
    </source>
</evidence>
<protein>
    <submittedName>
        <fullName evidence="7">CobW family GTP-binding protein</fullName>
    </submittedName>
</protein>
<gene>
    <name evidence="7" type="ORF">ACFO6S_01655</name>
</gene>
<dbReference type="InterPro" id="IPR051316">
    <property type="entry name" value="Zinc-reg_GTPase_activator"/>
</dbReference>